<dbReference type="EMBL" id="JBFCZG010000003">
    <property type="protein sequence ID" value="KAL3424099.1"/>
    <property type="molecule type" value="Genomic_DNA"/>
</dbReference>
<evidence type="ECO:0008006" key="3">
    <source>
        <dbReference type="Google" id="ProtNLM"/>
    </source>
</evidence>
<dbReference type="Gene3D" id="3.30.40.10">
    <property type="entry name" value="Zinc/RING finger domain, C3HC4 (zinc finger)"/>
    <property type="match status" value="1"/>
</dbReference>
<protein>
    <recommendedName>
        <fullName evidence="3">RING-type domain-containing protein</fullName>
    </recommendedName>
</protein>
<keyword evidence="2" id="KW-1185">Reference proteome</keyword>
<dbReference type="SUPFAM" id="SSF57850">
    <property type="entry name" value="RING/U-box"/>
    <property type="match status" value="1"/>
</dbReference>
<reference evidence="1 2" key="1">
    <citation type="submission" date="2024-06" db="EMBL/GenBank/DDBJ databases">
        <title>Complete genome of Phlyctema vagabunda strain 19-DSS-EL-015.</title>
        <authorList>
            <person name="Fiorenzani C."/>
        </authorList>
    </citation>
    <scope>NUCLEOTIDE SEQUENCE [LARGE SCALE GENOMIC DNA]</scope>
    <source>
        <strain evidence="1 2">19-DSS-EL-015</strain>
    </source>
</reference>
<name>A0ABR4PL84_9HELO</name>
<dbReference type="InterPro" id="IPR013083">
    <property type="entry name" value="Znf_RING/FYVE/PHD"/>
</dbReference>
<evidence type="ECO:0000313" key="1">
    <source>
        <dbReference type="EMBL" id="KAL3424099.1"/>
    </source>
</evidence>
<dbReference type="Proteomes" id="UP001629113">
    <property type="component" value="Unassembled WGS sequence"/>
</dbReference>
<accession>A0ABR4PL84</accession>
<organism evidence="1 2">
    <name type="scientific">Phlyctema vagabunda</name>
    <dbReference type="NCBI Taxonomy" id="108571"/>
    <lineage>
        <taxon>Eukaryota</taxon>
        <taxon>Fungi</taxon>
        <taxon>Dikarya</taxon>
        <taxon>Ascomycota</taxon>
        <taxon>Pezizomycotina</taxon>
        <taxon>Leotiomycetes</taxon>
        <taxon>Helotiales</taxon>
        <taxon>Dermateaceae</taxon>
        <taxon>Phlyctema</taxon>
    </lineage>
</organism>
<comment type="caution">
    <text evidence="1">The sequence shown here is derived from an EMBL/GenBank/DDBJ whole genome shotgun (WGS) entry which is preliminary data.</text>
</comment>
<gene>
    <name evidence="1" type="ORF">PVAG01_03380</name>
</gene>
<evidence type="ECO:0000313" key="2">
    <source>
        <dbReference type="Proteomes" id="UP001629113"/>
    </source>
</evidence>
<sequence>MELSTSKILARARAIEGFPNDILLEDNLTFSEVQRAWLVFADSVSSRHLWDRKMFDMPYSEQENEFLAKVVALIQETSFRAWAYLQEIHEFTTRFGDPGLELARCGPRQVLAHYEEVNVATLPPEDEKCILCAIKFGDPCTEIVRRPDGNPFYDIFYDVPAKRPGDDGYDPLYDSRDDNRPERPVKHKLCSQVFGSRCLAVWLHGNKTCPHCRRDIRENVPAWLPQLMDASDQDQMMTRVQNRMRAL</sequence>
<proteinExistence type="predicted"/>